<accession>A0A316J7H5</accession>
<evidence type="ECO:0000256" key="3">
    <source>
        <dbReference type="ARBA" id="ARBA00022729"/>
    </source>
</evidence>
<dbReference type="Gene3D" id="3.10.105.10">
    <property type="entry name" value="Dipeptide-binding Protein, Domain 3"/>
    <property type="match status" value="1"/>
</dbReference>
<evidence type="ECO:0000256" key="5">
    <source>
        <dbReference type="SAM" id="SignalP"/>
    </source>
</evidence>
<reference evidence="7 8" key="1">
    <citation type="submission" date="2018-05" db="EMBL/GenBank/DDBJ databases">
        <title>Comparative genomic sequence analysis between strain HN4 and CCM 8460T (Falsochrobactrum ovis) will provide more evidence to prove that HN4 is a new species of Falsochrobactrum.</title>
        <authorList>
            <person name="Lyu W."/>
            <person name="Sun L."/>
            <person name="Yao L."/>
        </authorList>
    </citation>
    <scope>NUCLEOTIDE SEQUENCE [LARGE SCALE GENOMIC DNA]</scope>
    <source>
        <strain evidence="7 8">HN4</strain>
    </source>
</reference>
<dbReference type="GO" id="GO:0030288">
    <property type="term" value="C:outer membrane-bounded periplasmic space"/>
    <property type="evidence" value="ECO:0007669"/>
    <property type="project" value="UniProtKB-ARBA"/>
</dbReference>
<keyword evidence="8" id="KW-1185">Reference proteome</keyword>
<dbReference type="Proteomes" id="UP000245865">
    <property type="component" value="Unassembled WGS sequence"/>
</dbReference>
<dbReference type="CDD" id="cd08515">
    <property type="entry name" value="PBP2_NikA_DppA_OppA_like_10"/>
    <property type="match status" value="1"/>
</dbReference>
<evidence type="ECO:0000313" key="7">
    <source>
        <dbReference type="EMBL" id="PWL17594.1"/>
    </source>
</evidence>
<dbReference type="Gene3D" id="3.40.190.10">
    <property type="entry name" value="Periplasmic binding protein-like II"/>
    <property type="match status" value="1"/>
</dbReference>
<feature type="chain" id="PRO_5016286009" evidence="5">
    <location>
        <begin position="29"/>
        <end position="522"/>
    </location>
</feature>
<dbReference type="AlphaFoldDB" id="A0A316J7H5"/>
<dbReference type="OrthoDB" id="9803988at2"/>
<evidence type="ECO:0000256" key="2">
    <source>
        <dbReference type="ARBA" id="ARBA00005695"/>
    </source>
</evidence>
<sequence length="522" mass="58171">MTTISRRKFLAAASAASTMAILSGPSLAQARQRPELTIAVQGLPVSLEPVNAISNVGNRISNAIFDTLIRRDFFSNAEGSGVALVPAIASSWQREDDRTLRLTIADGVKFHNGRNVTAQDVAFSFSSDRIWGEKPMVARGPLFSARFESVEAVDDKTVLMRTKAADYSLEKRLASWISWVVPEKEYREMGPDAFGQKPIGTGPYKFVEFVNGDRVVLEAFDDYYLGKPTASRVTFQVVPEVASRVAGLISGEYDMACALSPDNLAMLETQSHVEPRASQIENVHLYIYQSDAPVVSDRRIRQALNLSIDRDLLNKALWSGMAGVTNGFQIPQYGECYDADRPGFKHDPEKARALLKEAGYNGEKITFRTLNDYYVNSVAAIQMMMEMWKSVGLNVDMQILETWDQVLAKGLQMRNWSNGFQMPDAATPLTSDWGPGGSAQTTHGWKAPQEYNDLAARVASLPDGTERKQAFQRMLDIWEEEAPGAVLYRPVEIYGVRKNIGWKPVSFEFMDLRPYNLQFADS</sequence>
<dbReference type="GO" id="GO:0043190">
    <property type="term" value="C:ATP-binding cassette (ABC) transporter complex"/>
    <property type="evidence" value="ECO:0007669"/>
    <property type="project" value="InterPro"/>
</dbReference>
<dbReference type="InterPro" id="IPR039424">
    <property type="entry name" value="SBP_5"/>
</dbReference>
<dbReference type="GO" id="GO:1904680">
    <property type="term" value="F:peptide transmembrane transporter activity"/>
    <property type="evidence" value="ECO:0007669"/>
    <property type="project" value="TreeGrafter"/>
</dbReference>
<evidence type="ECO:0000256" key="1">
    <source>
        <dbReference type="ARBA" id="ARBA00004418"/>
    </source>
</evidence>
<feature type="domain" description="Solute-binding protein family 5" evidence="6">
    <location>
        <begin position="84"/>
        <end position="438"/>
    </location>
</feature>
<feature type="signal peptide" evidence="5">
    <location>
        <begin position="1"/>
        <end position="28"/>
    </location>
</feature>
<dbReference type="InterPro" id="IPR030678">
    <property type="entry name" value="Peptide/Ni-bd"/>
</dbReference>
<dbReference type="PIRSF" id="PIRSF002741">
    <property type="entry name" value="MppA"/>
    <property type="match status" value="1"/>
</dbReference>
<dbReference type="EMBL" id="QGDB01000004">
    <property type="protein sequence ID" value="PWL17594.1"/>
    <property type="molecule type" value="Genomic_DNA"/>
</dbReference>
<protein>
    <submittedName>
        <fullName evidence="7">ABC transporter substrate-binding protein</fullName>
    </submittedName>
</protein>
<proteinExistence type="inferred from homology"/>
<keyword evidence="3 5" id="KW-0732">Signal</keyword>
<organism evidence="7 8">
    <name type="scientific">Falsochrobactrum shanghaiense</name>
    <dbReference type="NCBI Taxonomy" id="2201899"/>
    <lineage>
        <taxon>Bacteria</taxon>
        <taxon>Pseudomonadati</taxon>
        <taxon>Pseudomonadota</taxon>
        <taxon>Alphaproteobacteria</taxon>
        <taxon>Hyphomicrobiales</taxon>
        <taxon>Brucellaceae</taxon>
        <taxon>Falsochrobactrum</taxon>
    </lineage>
</organism>
<evidence type="ECO:0000256" key="4">
    <source>
        <dbReference type="ARBA" id="ARBA00022764"/>
    </source>
</evidence>
<dbReference type="SUPFAM" id="SSF53850">
    <property type="entry name" value="Periplasmic binding protein-like II"/>
    <property type="match status" value="1"/>
</dbReference>
<dbReference type="PROSITE" id="PS51318">
    <property type="entry name" value="TAT"/>
    <property type="match status" value="1"/>
</dbReference>
<gene>
    <name evidence="7" type="ORF">DKP76_12640</name>
</gene>
<dbReference type="PANTHER" id="PTHR30290">
    <property type="entry name" value="PERIPLASMIC BINDING COMPONENT OF ABC TRANSPORTER"/>
    <property type="match status" value="1"/>
</dbReference>
<dbReference type="GO" id="GO:0015833">
    <property type="term" value="P:peptide transport"/>
    <property type="evidence" value="ECO:0007669"/>
    <property type="project" value="TreeGrafter"/>
</dbReference>
<keyword evidence="4" id="KW-0574">Periplasm</keyword>
<dbReference type="InterPro" id="IPR006311">
    <property type="entry name" value="TAT_signal"/>
</dbReference>
<evidence type="ECO:0000259" key="6">
    <source>
        <dbReference type="Pfam" id="PF00496"/>
    </source>
</evidence>
<dbReference type="PANTHER" id="PTHR30290:SF38">
    <property type="entry name" value="D,D-DIPEPTIDE-BINDING PERIPLASMIC PROTEIN DDPA-RELATED"/>
    <property type="match status" value="1"/>
</dbReference>
<name>A0A316J7H5_9HYPH</name>
<dbReference type="Pfam" id="PF00496">
    <property type="entry name" value="SBP_bac_5"/>
    <property type="match status" value="1"/>
</dbReference>
<comment type="subcellular location">
    <subcellularLocation>
        <location evidence="1">Periplasm</location>
    </subcellularLocation>
</comment>
<comment type="similarity">
    <text evidence="2">Belongs to the bacterial solute-binding protein 5 family.</text>
</comment>
<evidence type="ECO:0000313" key="8">
    <source>
        <dbReference type="Proteomes" id="UP000245865"/>
    </source>
</evidence>
<dbReference type="RefSeq" id="WP_109707155.1">
    <property type="nucleotide sequence ID" value="NZ_QGDB01000004.1"/>
</dbReference>
<dbReference type="InterPro" id="IPR000914">
    <property type="entry name" value="SBP_5_dom"/>
</dbReference>
<comment type="caution">
    <text evidence="7">The sequence shown here is derived from an EMBL/GenBank/DDBJ whole genome shotgun (WGS) entry which is preliminary data.</text>
</comment>
<dbReference type="Gene3D" id="3.90.76.10">
    <property type="entry name" value="Dipeptide-binding Protein, Domain 1"/>
    <property type="match status" value="1"/>
</dbReference>